<sequence length="66" mass="6889">MCSYLPMERTFLFLMHNSTFETEFGSTPQHSISFSPLCTASDVAWWGGAGAGTGVVGSGAGIVVAD</sequence>
<evidence type="ECO:0000313" key="2">
    <source>
        <dbReference type="Proteomes" id="UP000092993"/>
    </source>
</evidence>
<dbReference type="Proteomes" id="UP000092993">
    <property type="component" value="Unassembled WGS sequence"/>
</dbReference>
<dbReference type="AlphaFoldDB" id="A0A1C7LX49"/>
<organism evidence="1 2">
    <name type="scientific">Grifola frondosa</name>
    <name type="common">Maitake</name>
    <name type="synonym">Polyporus frondosus</name>
    <dbReference type="NCBI Taxonomy" id="5627"/>
    <lineage>
        <taxon>Eukaryota</taxon>
        <taxon>Fungi</taxon>
        <taxon>Dikarya</taxon>
        <taxon>Basidiomycota</taxon>
        <taxon>Agaricomycotina</taxon>
        <taxon>Agaricomycetes</taxon>
        <taxon>Polyporales</taxon>
        <taxon>Grifolaceae</taxon>
        <taxon>Grifola</taxon>
    </lineage>
</organism>
<proteinExistence type="predicted"/>
<comment type="caution">
    <text evidence="1">The sequence shown here is derived from an EMBL/GenBank/DDBJ whole genome shotgun (WGS) entry which is preliminary data.</text>
</comment>
<dbReference type="EMBL" id="LUGG01000018">
    <property type="protein sequence ID" value="OBZ69283.1"/>
    <property type="molecule type" value="Genomic_DNA"/>
</dbReference>
<name>A0A1C7LX49_GRIFR</name>
<keyword evidence="2" id="KW-1185">Reference proteome</keyword>
<accession>A0A1C7LX49</accession>
<evidence type="ECO:0000313" key="1">
    <source>
        <dbReference type="EMBL" id="OBZ69283.1"/>
    </source>
</evidence>
<protein>
    <submittedName>
        <fullName evidence="1">Uncharacterized protein</fullName>
    </submittedName>
</protein>
<reference evidence="1 2" key="1">
    <citation type="submission" date="2016-03" db="EMBL/GenBank/DDBJ databases">
        <title>Whole genome sequencing of Grifola frondosa 9006-11.</title>
        <authorList>
            <person name="Min B."/>
            <person name="Park H."/>
            <person name="Kim J.-G."/>
            <person name="Cho H."/>
            <person name="Oh Y.-L."/>
            <person name="Kong W.-S."/>
            <person name="Choi I.-G."/>
        </authorList>
    </citation>
    <scope>NUCLEOTIDE SEQUENCE [LARGE SCALE GENOMIC DNA]</scope>
    <source>
        <strain evidence="1 2">9006-11</strain>
    </source>
</reference>
<gene>
    <name evidence="1" type="ORF">A0H81_10883</name>
</gene>